<keyword evidence="3" id="KW-1185">Reference proteome</keyword>
<dbReference type="EMBL" id="CAWYQH010000141">
    <property type="protein sequence ID" value="CAK8693911.1"/>
    <property type="molecule type" value="Genomic_DNA"/>
</dbReference>
<protein>
    <submittedName>
        <fullName evidence="2">Uncharacterized protein</fullName>
    </submittedName>
</protein>
<gene>
    <name evidence="2" type="ORF">CVLEPA_LOCUS27197</name>
</gene>
<dbReference type="Proteomes" id="UP001642483">
    <property type="component" value="Unassembled WGS sequence"/>
</dbReference>
<evidence type="ECO:0000313" key="2">
    <source>
        <dbReference type="EMBL" id="CAK8693911.1"/>
    </source>
</evidence>
<accession>A0ABP0GQ85</accession>
<sequence length="68" mass="7316">MQDNHDVNMLSTSGPLASPSGKIQVDQSSNKRVVDQSRSDLSDFTGLMNYGDIHGNVIITKANGNHDS</sequence>
<comment type="caution">
    <text evidence="2">The sequence shown here is derived from an EMBL/GenBank/DDBJ whole genome shotgun (WGS) entry which is preliminary data.</text>
</comment>
<proteinExistence type="predicted"/>
<feature type="region of interest" description="Disordered" evidence="1">
    <location>
        <begin position="1"/>
        <end position="38"/>
    </location>
</feature>
<evidence type="ECO:0000256" key="1">
    <source>
        <dbReference type="SAM" id="MobiDB-lite"/>
    </source>
</evidence>
<organism evidence="2 3">
    <name type="scientific">Clavelina lepadiformis</name>
    <name type="common">Light-bulb sea squirt</name>
    <name type="synonym">Ascidia lepadiformis</name>
    <dbReference type="NCBI Taxonomy" id="159417"/>
    <lineage>
        <taxon>Eukaryota</taxon>
        <taxon>Metazoa</taxon>
        <taxon>Chordata</taxon>
        <taxon>Tunicata</taxon>
        <taxon>Ascidiacea</taxon>
        <taxon>Aplousobranchia</taxon>
        <taxon>Clavelinidae</taxon>
        <taxon>Clavelina</taxon>
    </lineage>
</organism>
<reference evidence="2 3" key="1">
    <citation type="submission" date="2024-02" db="EMBL/GenBank/DDBJ databases">
        <authorList>
            <person name="Daric V."/>
            <person name="Darras S."/>
        </authorList>
    </citation>
    <scope>NUCLEOTIDE SEQUENCE [LARGE SCALE GENOMIC DNA]</scope>
</reference>
<evidence type="ECO:0000313" key="3">
    <source>
        <dbReference type="Proteomes" id="UP001642483"/>
    </source>
</evidence>
<name>A0ABP0GQ85_CLALP</name>